<sequence>MNNLVSEWAESHFPLYTADSIHSLYSTSNLRLYKIKESLSVLLAIAGGKGMLRTEEQTYELVEGSVLLLPAHCLASLTADIQQPIHAYKLLISTREQERAMPAGAMIRKSEVLSNADVLFFPYEPAIVANVEELYVHRLPVSEVRHVQNQIKLHQIILQLLENQDEKLATSDQPSMERSIAYLENHYHEKITSEQLAAMAGVSRSHYSILFRKLTIFSPNEYLSRLRVHRAKELLMTGSGSLREIALKVGYKDEFYLSRRFKQHTGTSPSSYIHSEIQRVAVLGIPYASHLLLLGLEPAVTISDSGEYVNTAELEPQTMMFIDVNSSSEQVKTVLLQANTELIITPKEQLQEYGLDPGYLRVVAPILEISWMELGWKEHLRLIAQAIQKSERAEQWLAAFEKEEQAARLLVQQTAFAKEILTILVIKPEELLVYGARNVGYVMYQSLGLQPPAIIEQEMKKRGDQFHSIPIELSELEQYAGPQILVIIFQDEKGSIAHSESIFNSSYWKQLSAVQQNRVYHLDRDEWIPYNPVSIHLQLQRAVALFTGNQ</sequence>
<reference evidence="7" key="1">
    <citation type="submission" date="2016-05" db="EMBL/GenBank/DDBJ databases">
        <title>Paenibacillus oryzae. sp. nov., isolated from the rice root.</title>
        <authorList>
            <person name="Zhang J."/>
            <person name="Zhang X."/>
        </authorList>
    </citation>
    <scope>NUCLEOTIDE SEQUENCE [LARGE SCALE GENOMIC DNA]</scope>
    <source>
        <strain evidence="7">KCTC13222</strain>
    </source>
</reference>
<dbReference type="SUPFAM" id="SSF53807">
    <property type="entry name" value="Helical backbone' metal receptor"/>
    <property type="match status" value="1"/>
</dbReference>
<name>A0A1C1A6D7_9BACL</name>
<dbReference type="InterPro" id="IPR003313">
    <property type="entry name" value="AraC-bd"/>
</dbReference>
<evidence type="ECO:0000256" key="3">
    <source>
        <dbReference type="ARBA" id="ARBA00023163"/>
    </source>
</evidence>
<dbReference type="PROSITE" id="PS50983">
    <property type="entry name" value="FE_B12_PBP"/>
    <property type="match status" value="1"/>
</dbReference>
<organism evidence="6 7">
    <name type="scientific">Paenibacillus pectinilyticus</name>
    <dbReference type="NCBI Taxonomy" id="512399"/>
    <lineage>
        <taxon>Bacteria</taxon>
        <taxon>Bacillati</taxon>
        <taxon>Bacillota</taxon>
        <taxon>Bacilli</taxon>
        <taxon>Bacillales</taxon>
        <taxon>Paenibacillaceae</taxon>
        <taxon>Paenibacillus</taxon>
    </lineage>
</organism>
<dbReference type="Proteomes" id="UP000093309">
    <property type="component" value="Unassembled WGS sequence"/>
</dbReference>
<dbReference type="RefSeq" id="WP_065851605.1">
    <property type="nucleotide sequence ID" value="NZ_LYPC01000012.1"/>
</dbReference>
<dbReference type="PANTHER" id="PTHR43280">
    <property type="entry name" value="ARAC-FAMILY TRANSCRIPTIONAL REGULATOR"/>
    <property type="match status" value="1"/>
</dbReference>
<keyword evidence="7" id="KW-1185">Reference proteome</keyword>
<accession>A0A1C1A6D7</accession>
<evidence type="ECO:0000256" key="2">
    <source>
        <dbReference type="ARBA" id="ARBA00023125"/>
    </source>
</evidence>
<dbReference type="InterPro" id="IPR002491">
    <property type="entry name" value="ABC_transptr_periplasmic_BD"/>
</dbReference>
<dbReference type="SMART" id="SM00342">
    <property type="entry name" value="HTH_ARAC"/>
    <property type="match status" value="1"/>
</dbReference>
<dbReference type="Pfam" id="PF02311">
    <property type="entry name" value="AraC_binding"/>
    <property type="match status" value="1"/>
</dbReference>
<feature type="domain" description="Fe/B12 periplasmic-binding" evidence="5">
    <location>
        <begin position="279"/>
        <end position="550"/>
    </location>
</feature>
<feature type="domain" description="HTH araC/xylS-type" evidence="4">
    <location>
        <begin position="177"/>
        <end position="275"/>
    </location>
</feature>
<dbReference type="EMBL" id="LYPC01000012">
    <property type="protein sequence ID" value="OCT16061.1"/>
    <property type="molecule type" value="Genomic_DNA"/>
</dbReference>
<dbReference type="OrthoDB" id="2660924at2"/>
<dbReference type="AlphaFoldDB" id="A0A1C1A6D7"/>
<dbReference type="PANTHER" id="PTHR43280:SF28">
    <property type="entry name" value="HTH-TYPE TRANSCRIPTIONAL ACTIVATOR RHAS"/>
    <property type="match status" value="1"/>
</dbReference>
<dbReference type="InterPro" id="IPR018060">
    <property type="entry name" value="HTH_AraC"/>
</dbReference>
<evidence type="ECO:0000313" key="6">
    <source>
        <dbReference type="EMBL" id="OCT16061.1"/>
    </source>
</evidence>
<dbReference type="GO" id="GO:0043565">
    <property type="term" value="F:sequence-specific DNA binding"/>
    <property type="evidence" value="ECO:0007669"/>
    <property type="project" value="InterPro"/>
</dbReference>
<dbReference type="InterPro" id="IPR018062">
    <property type="entry name" value="HTH_AraC-typ_CS"/>
</dbReference>
<dbReference type="GO" id="GO:0003700">
    <property type="term" value="F:DNA-binding transcription factor activity"/>
    <property type="evidence" value="ECO:0007669"/>
    <property type="project" value="InterPro"/>
</dbReference>
<dbReference type="Gene3D" id="3.40.50.1980">
    <property type="entry name" value="Nitrogenase molybdenum iron protein domain"/>
    <property type="match status" value="2"/>
</dbReference>
<dbReference type="InterPro" id="IPR009057">
    <property type="entry name" value="Homeodomain-like_sf"/>
</dbReference>
<evidence type="ECO:0000259" key="5">
    <source>
        <dbReference type="PROSITE" id="PS50983"/>
    </source>
</evidence>
<dbReference type="SUPFAM" id="SSF46689">
    <property type="entry name" value="Homeodomain-like"/>
    <property type="match status" value="2"/>
</dbReference>
<protein>
    <submittedName>
        <fullName evidence="6">AraC family transcriptional regulator</fullName>
    </submittedName>
</protein>
<keyword evidence="1" id="KW-0805">Transcription regulation</keyword>
<dbReference type="PROSITE" id="PS01124">
    <property type="entry name" value="HTH_ARAC_FAMILY_2"/>
    <property type="match status" value="1"/>
</dbReference>
<evidence type="ECO:0000313" key="7">
    <source>
        <dbReference type="Proteomes" id="UP000093309"/>
    </source>
</evidence>
<dbReference type="Gene3D" id="1.10.10.60">
    <property type="entry name" value="Homeodomain-like"/>
    <property type="match status" value="2"/>
</dbReference>
<keyword evidence="3" id="KW-0804">Transcription</keyword>
<keyword evidence="2" id="KW-0238">DNA-binding</keyword>
<proteinExistence type="predicted"/>
<dbReference type="STRING" id="512399.A8709_10620"/>
<evidence type="ECO:0000259" key="4">
    <source>
        <dbReference type="PROSITE" id="PS01124"/>
    </source>
</evidence>
<gene>
    <name evidence="6" type="ORF">A8709_10620</name>
</gene>
<dbReference type="Pfam" id="PF12833">
    <property type="entry name" value="HTH_18"/>
    <property type="match status" value="1"/>
</dbReference>
<comment type="caution">
    <text evidence="6">The sequence shown here is derived from an EMBL/GenBank/DDBJ whole genome shotgun (WGS) entry which is preliminary data.</text>
</comment>
<evidence type="ECO:0000256" key="1">
    <source>
        <dbReference type="ARBA" id="ARBA00023015"/>
    </source>
</evidence>
<dbReference type="PROSITE" id="PS00041">
    <property type="entry name" value="HTH_ARAC_FAMILY_1"/>
    <property type="match status" value="1"/>
</dbReference>
<dbReference type="Pfam" id="PF01497">
    <property type="entry name" value="Peripla_BP_2"/>
    <property type="match status" value="1"/>
</dbReference>